<evidence type="ECO:0000313" key="3">
    <source>
        <dbReference type="EMBL" id="AQQ60346.1"/>
    </source>
</evidence>
<gene>
    <name evidence="3" type="ORF">XJ32_09880</name>
</gene>
<dbReference type="AlphaFoldDB" id="A0A1Q2LIS9"/>
<evidence type="ECO:0000256" key="1">
    <source>
        <dbReference type="SAM" id="Coils"/>
    </source>
</evidence>
<organism evidence="3 4">
    <name type="scientific">Helicobacter bilis</name>
    <dbReference type="NCBI Taxonomy" id="37372"/>
    <lineage>
        <taxon>Bacteria</taxon>
        <taxon>Pseudomonadati</taxon>
        <taxon>Campylobacterota</taxon>
        <taxon>Epsilonproteobacteria</taxon>
        <taxon>Campylobacterales</taxon>
        <taxon>Helicobacteraceae</taxon>
        <taxon>Helicobacter</taxon>
    </lineage>
</organism>
<name>A0A1Q2LIS9_9HELI</name>
<dbReference type="Pfam" id="PF17868">
    <property type="entry name" value="AAA_lid_8"/>
    <property type="match status" value="1"/>
</dbReference>
<dbReference type="Proteomes" id="UP000188298">
    <property type="component" value="Chromosome"/>
</dbReference>
<dbReference type="InterPro" id="IPR041538">
    <property type="entry name" value="RavA-like_AAA_lid"/>
</dbReference>
<feature type="coiled-coil region" evidence="1">
    <location>
        <begin position="356"/>
        <end position="466"/>
    </location>
</feature>
<dbReference type="KEGG" id="hbl:XJ32_09880"/>
<accession>A0A1Q2LIS9</accession>
<proteinExistence type="predicted"/>
<feature type="domain" description="ATPase RavA-like AAA lid" evidence="2">
    <location>
        <begin position="176"/>
        <end position="216"/>
    </location>
</feature>
<reference evidence="3 4" key="1">
    <citation type="submission" date="2017-02" db="EMBL/GenBank/DDBJ databases">
        <title>Whole genome sequencing of Helicobacter bilis strain AAQJH.</title>
        <authorList>
            <person name="Conlan S."/>
            <person name="Thomas P.J."/>
            <person name="Mullikin J."/>
            <person name="Palmore T.N."/>
            <person name="Frank K.M."/>
            <person name="Segre J.A."/>
        </authorList>
    </citation>
    <scope>NUCLEOTIDE SEQUENCE [LARGE SCALE GENOMIC DNA]</scope>
    <source>
        <strain evidence="3 4">AAQJH</strain>
    </source>
</reference>
<keyword evidence="1" id="KW-0175">Coiled coil</keyword>
<sequence length="556" mass="64494">MKDVIEKLEIILNQGLYGRDEEVRLALLCTLSNKPLLLYGHDDAKDIQMRFEALFGETPIKAKITAGSNLSKNKDKLSKYTAYCCLGNHNNTEHLYDYLFAPKNTNVIEKLKQLAPEANKLKKFFQDYNFTQFWDEENRAKAINFIESLASHANPTGELAGDIAMLDDAEQNLVKQLSNISDKRFKDFLHLLAVNLIINNRKEITPIDFGMFYYCLRDWSDGVRYLETTICASLSNDELPTFVFHDEEYEKTCKETFFKSYEQYAFLIPNLEYMVYVPYSSSPSIPANEIFVRLDSFYTQFQNLVCEETSDDIAKDMQEVATKENILKDAQLKEMELKETQLAQVQLKRSAFKSVKDALDERLKIANAKESEFREQREILESKYKDAKTTDRREGLESQIAEVQAKEDQFKEIRLNLEAQLQDAKNTLEDKLKQTKEILEEKLQEVKAKELDLKEAQDKLNQKLTNRKGNMDVRIKEGREYLTQLRTLPVNLNKAVDACRKQIDAVSKPNPIWANPLKIHLAALYKIQKNLPNMIKAFDSQVKKYEEHAKQSTQTR</sequence>
<dbReference type="EMBL" id="CP019645">
    <property type="protein sequence ID" value="AQQ60346.1"/>
    <property type="molecule type" value="Genomic_DNA"/>
</dbReference>
<evidence type="ECO:0000313" key="4">
    <source>
        <dbReference type="Proteomes" id="UP000188298"/>
    </source>
</evidence>
<protein>
    <recommendedName>
        <fullName evidence="2">ATPase RavA-like AAA lid domain-containing protein</fullName>
    </recommendedName>
</protein>
<evidence type="ECO:0000259" key="2">
    <source>
        <dbReference type="Pfam" id="PF17868"/>
    </source>
</evidence>
<dbReference type="RefSeq" id="WP_077389443.1">
    <property type="nucleotide sequence ID" value="NZ_CP019645.1"/>
</dbReference>